<dbReference type="InterPro" id="IPR051475">
    <property type="entry name" value="Diverse_Ion_Transporter"/>
</dbReference>
<organism evidence="8 9">
    <name type="scientific">Brachionus plicatilis</name>
    <name type="common">Marine rotifer</name>
    <name type="synonym">Brachionus muelleri</name>
    <dbReference type="NCBI Taxonomy" id="10195"/>
    <lineage>
        <taxon>Eukaryota</taxon>
        <taxon>Metazoa</taxon>
        <taxon>Spiralia</taxon>
        <taxon>Gnathifera</taxon>
        <taxon>Rotifera</taxon>
        <taxon>Eurotatoria</taxon>
        <taxon>Monogononta</taxon>
        <taxon>Pseudotrocha</taxon>
        <taxon>Ploima</taxon>
        <taxon>Brachionidae</taxon>
        <taxon>Brachionus</taxon>
    </lineage>
</organism>
<dbReference type="AlphaFoldDB" id="A0A3M7QA23"/>
<accession>A0A3M7QA23</accession>
<evidence type="ECO:0000256" key="4">
    <source>
        <dbReference type="ARBA" id="ARBA00022989"/>
    </source>
</evidence>
<protein>
    <submittedName>
        <fullName evidence="8">P isoform X1</fullName>
    </submittedName>
</protein>
<dbReference type="STRING" id="10195.A0A3M7QA23"/>
<feature type="transmembrane region" description="Helical" evidence="6">
    <location>
        <begin position="6"/>
        <end position="32"/>
    </location>
</feature>
<feature type="chain" id="PRO_5018123768" evidence="7">
    <location>
        <begin position="19"/>
        <end position="77"/>
    </location>
</feature>
<keyword evidence="5 6" id="KW-0472">Membrane</keyword>
<comment type="caution">
    <text evidence="8">The sequence shown here is derived from an EMBL/GenBank/DDBJ whole genome shotgun (WGS) entry which is preliminary data.</text>
</comment>
<dbReference type="PANTHER" id="PTHR43568">
    <property type="entry name" value="P PROTEIN"/>
    <property type="match status" value="1"/>
</dbReference>
<dbReference type="EMBL" id="REGN01006804">
    <property type="protein sequence ID" value="RNA08246.1"/>
    <property type="molecule type" value="Genomic_DNA"/>
</dbReference>
<reference evidence="8 9" key="1">
    <citation type="journal article" date="2018" name="Sci. Rep.">
        <title>Genomic signatures of local adaptation to the degree of environmental predictability in rotifers.</title>
        <authorList>
            <person name="Franch-Gras L."/>
            <person name="Hahn C."/>
            <person name="Garcia-Roger E.M."/>
            <person name="Carmona M.J."/>
            <person name="Serra M."/>
            <person name="Gomez A."/>
        </authorList>
    </citation>
    <scope>NUCLEOTIDE SEQUENCE [LARGE SCALE GENOMIC DNA]</scope>
    <source>
        <strain evidence="8">HYR1</strain>
    </source>
</reference>
<evidence type="ECO:0000256" key="2">
    <source>
        <dbReference type="ARBA" id="ARBA00022475"/>
    </source>
</evidence>
<gene>
    <name evidence="8" type="ORF">BpHYR1_030089</name>
</gene>
<keyword evidence="9" id="KW-1185">Reference proteome</keyword>
<feature type="signal peptide" evidence="7">
    <location>
        <begin position="1"/>
        <end position="18"/>
    </location>
</feature>
<dbReference type="Proteomes" id="UP000276133">
    <property type="component" value="Unassembled WGS sequence"/>
</dbReference>
<keyword evidence="2" id="KW-1003">Cell membrane</keyword>
<proteinExistence type="predicted"/>
<sequence>MLPLQPLVYALAFGSCLGGNGSLVGASCNLVAAGISEQHGYKITFGQFFKTGFPIMISSILVAIIYVCIVCIYFEWY</sequence>
<name>A0A3M7QA23_BRAPC</name>
<evidence type="ECO:0000313" key="8">
    <source>
        <dbReference type="EMBL" id="RNA08246.1"/>
    </source>
</evidence>
<evidence type="ECO:0000256" key="7">
    <source>
        <dbReference type="SAM" id="SignalP"/>
    </source>
</evidence>
<dbReference type="OrthoDB" id="442352at2759"/>
<dbReference type="PANTHER" id="PTHR43568:SF1">
    <property type="entry name" value="P PROTEIN"/>
    <property type="match status" value="1"/>
</dbReference>
<dbReference type="Pfam" id="PF02040">
    <property type="entry name" value="ArsB"/>
    <property type="match status" value="1"/>
</dbReference>
<dbReference type="GO" id="GO:0015105">
    <property type="term" value="F:arsenite transmembrane transporter activity"/>
    <property type="evidence" value="ECO:0007669"/>
    <property type="project" value="InterPro"/>
</dbReference>
<evidence type="ECO:0000256" key="1">
    <source>
        <dbReference type="ARBA" id="ARBA00004651"/>
    </source>
</evidence>
<dbReference type="GO" id="GO:0005886">
    <property type="term" value="C:plasma membrane"/>
    <property type="evidence" value="ECO:0007669"/>
    <property type="project" value="UniProtKB-SubCell"/>
</dbReference>
<comment type="subcellular location">
    <subcellularLocation>
        <location evidence="1">Cell membrane</location>
        <topology evidence="1">Multi-pass membrane protein</topology>
    </subcellularLocation>
</comment>
<keyword evidence="4 6" id="KW-1133">Transmembrane helix</keyword>
<keyword evidence="7" id="KW-0732">Signal</keyword>
<evidence type="ECO:0000256" key="3">
    <source>
        <dbReference type="ARBA" id="ARBA00022692"/>
    </source>
</evidence>
<evidence type="ECO:0000256" key="5">
    <source>
        <dbReference type="ARBA" id="ARBA00023136"/>
    </source>
</evidence>
<dbReference type="InterPro" id="IPR000802">
    <property type="entry name" value="Arsenical_pump_ArsB"/>
</dbReference>
<evidence type="ECO:0000256" key="6">
    <source>
        <dbReference type="SAM" id="Phobius"/>
    </source>
</evidence>
<evidence type="ECO:0000313" key="9">
    <source>
        <dbReference type="Proteomes" id="UP000276133"/>
    </source>
</evidence>
<keyword evidence="3 6" id="KW-0812">Transmembrane</keyword>
<feature type="transmembrane region" description="Helical" evidence="6">
    <location>
        <begin position="53"/>
        <end position="76"/>
    </location>
</feature>